<dbReference type="RefSeq" id="WP_141194792.1">
    <property type="nucleotide sequence ID" value="NZ_FXYF01000002.1"/>
</dbReference>
<dbReference type="Proteomes" id="UP000207598">
    <property type="component" value="Unassembled WGS sequence"/>
</dbReference>
<accession>A0A238K178</accession>
<keyword evidence="3" id="KW-1185">Reference proteome</keyword>
<dbReference type="OrthoDB" id="7843709at2"/>
<sequence>MTRYAIALAALVAAPALAQDLPVFDESLGFEVRGTVDDGLILSNGGATFYCEVGEGPDDGYLVLDTCLPILGPKAAAQLDEAAAGAAQSAESFAEAVDRLPPVAMVGAVERTLQAFGCTLSKDDDKTEIQMELARQAAQDAGYRGPLTEDVLDAVGEKGEDTLKMMIDAGLIVVDAEDDRRVRLLGCP</sequence>
<keyword evidence="1" id="KW-0732">Signal</keyword>
<proteinExistence type="predicted"/>
<feature type="chain" id="PRO_5011969170" evidence="1">
    <location>
        <begin position="19"/>
        <end position="188"/>
    </location>
</feature>
<evidence type="ECO:0000256" key="1">
    <source>
        <dbReference type="SAM" id="SignalP"/>
    </source>
</evidence>
<dbReference type="EMBL" id="FXYF01000002">
    <property type="protein sequence ID" value="SMX36635.1"/>
    <property type="molecule type" value="Genomic_DNA"/>
</dbReference>
<organism evidence="2 3">
    <name type="scientific">Maliponia aquimaris</name>
    <dbReference type="NCBI Taxonomy" id="1673631"/>
    <lineage>
        <taxon>Bacteria</taxon>
        <taxon>Pseudomonadati</taxon>
        <taxon>Pseudomonadota</taxon>
        <taxon>Alphaproteobacteria</taxon>
        <taxon>Rhodobacterales</taxon>
        <taxon>Paracoccaceae</taxon>
        <taxon>Maliponia</taxon>
    </lineage>
</organism>
<name>A0A238K178_9RHOB</name>
<dbReference type="AlphaFoldDB" id="A0A238K178"/>
<feature type="signal peptide" evidence="1">
    <location>
        <begin position="1"/>
        <end position="18"/>
    </location>
</feature>
<protein>
    <submittedName>
        <fullName evidence="2">Uncharacterized protein</fullName>
    </submittedName>
</protein>
<evidence type="ECO:0000313" key="3">
    <source>
        <dbReference type="Proteomes" id="UP000207598"/>
    </source>
</evidence>
<gene>
    <name evidence="2" type="ORF">MAA8898_00939</name>
</gene>
<reference evidence="2 3" key="1">
    <citation type="submission" date="2017-05" db="EMBL/GenBank/DDBJ databases">
        <authorList>
            <person name="Song R."/>
            <person name="Chenine A.L."/>
            <person name="Ruprecht R.M."/>
        </authorList>
    </citation>
    <scope>NUCLEOTIDE SEQUENCE [LARGE SCALE GENOMIC DNA]</scope>
    <source>
        <strain evidence="2 3">CECT 8898</strain>
    </source>
</reference>
<evidence type="ECO:0000313" key="2">
    <source>
        <dbReference type="EMBL" id="SMX36635.1"/>
    </source>
</evidence>